<name>A0A6M3LN61_9ZZZZ</name>
<evidence type="ECO:0000313" key="1">
    <source>
        <dbReference type="EMBL" id="QJA96767.1"/>
    </source>
</evidence>
<protein>
    <submittedName>
        <fullName evidence="1">Uncharacterized protein</fullName>
    </submittedName>
</protein>
<organism evidence="1">
    <name type="scientific">viral metagenome</name>
    <dbReference type="NCBI Taxonomy" id="1070528"/>
    <lineage>
        <taxon>unclassified sequences</taxon>
        <taxon>metagenomes</taxon>
        <taxon>organismal metagenomes</taxon>
    </lineage>
</organism>
<accession>A0A6M3LN61</accession>
<reference evidence="1" key="1">
    <citation type="submission" date="2020-03" db="EMBL/GenBank/DDBJ databases">
        <title>The deep terrestrial virosphere.</title>
        <authorList>
            <person name="Holmfeldt K."/>
            <person name="Nilsson E."/>
            <person name="Simone D."/>
            <person name="Lopez-Fernandez M."/>
            <person name="Wu X."/>
            <person name="de Brujin I."/>
            <person name="Lundin D."/>
            <person name="Andersson A."/>
            <person name="Bertilsson S."/>
            <person name="Dopson M."/>
        </authorList>
    </citation>
    <scope>NUCLEOTIDE SEQUENCE</scope>
    <source>
        <strain evidence="1">MM415B07464</strain>
    </source>
</reference>
<sequence>MMNAPVTEKQTYTKNASPFSAWSWFTKTSPATIAEYMDDETREEFTTCYAALLAMAED</sequence>
<gene>
    <name evidence="1" type="ORF">MM415B07464_0008</name>
</gene>
<proteinExistence type="predicted"/>
<dbReference type="EMBL" id="MT143431">
    <property type="protein sequence ID" value="QJA96767.1"/>
    <property type="molecule type" value="Genomic_DNA"/>
</dbReference>
<dbReference type="AlphaFoldDB" id="A0A6M3LN61"/>